<name>A0AA36XLV2_9NEIS</name>
<proteinExistence type="predicted"/>
<keyword evidence="1 3" id="KW-0812">Transmembrane</keyword>
<protein>
    <submittedName>
        <fullName evidence="4">DUF2167 domain-containing protein</fullName>
    </submittedName>
    <submittedName>
        <fullName evidence="3">Transmembrane protein</fullName>
    </submittedName>
</protein>
<dbReference type="EMBL" id="CP094241">
    <property type="protein sequence ID" value="UNV84818.1"/>
    <property type="molecule type" value="Genomic_DNA"/>
</dbReference>
<evidence type="ECO:0000313" key="6">
    <source>
        <dbReference type="Proteomes" id="UP000829455"/>
    </source>
</evidence>
<keyword evidence="1" id="KW-1133">Transmembrane helix</keyword>
<reference evidence="4 6" key="2">
    <citation type="submission" date="2022-03" db="EMBL/GenBank/DDBJ databases">
        <title>Genome sequencing of Neisseria macacae.</title>
        <authorList>
            <person name="Baek M.-G."/>
        </authorList>
    </citation>
    <scope>NUCLEOTIDE SEQUENCE [LARGE SCALE GENOMIC DNA]</scope>
    <source>
        <strain evidence="4 6">ATCC 33926</strain>
    </source>
</reference>
<keyword evidence="6" id="KW-1185">Reference proteome</keyword>
<gene>
    <name evidence="3" type="ORF">HMPREF9418_0103</name>
    <name evidence="4" type="ORF">MON40_12580</name>
</gene>
<evidence type="ECO:0000313" key="5">
    <source>
        <dbReference type="Proteomes" id="UP000004982"/>
    </source>
</evidence>
<keyword evidence="1" id="KW-0472">Membrane</keyword>
<accession>A0AA36XLV2</accession>
<dbReference type="Proteomes" id="UP000829455">
    <property type="component" value="Chromosome"/>
</dbReference>
<dbReference type="RefSeq" id="WP_003775956.1">
    <property type="nucleotide sequence ID" value="NZ_CP094241.1"/>
</dbReference>
<reference evidence="3 5" key="1">
    <citation type="submission" date="2011-05" db="EMBL/GenBank/DDBJ databases">
        <authorList>
            <person name="Muzny D."/>
            <person name="Qin X."/>
            <person name="Deng J."/>
            <person name="Jiang H."/>
            <person name="Liu Y."/>
            <person name="Qu J."/>
            <person name="Song X.-Z."/>
            <person name="Zhang L."/>
            <person name="Thornton R."/>
            <person name="Coyle M."/>
            <person name="Francisco L."/>
            <person name="Jackson L."/>
            <person name="Javaid M."/>
            <person name="Korchina V."/>
            <person name="Kovar C."/>
            <person name="Mata R."/>
            <person name="Mathew T."/>
            <person name="Ngo R."/>
            <person name="Nguyen L."/>
            <person name="Nguyen N."/>
            <person name="Okwuonu G."/>
            <person name="Ongeri F."/>
            <person name="Pham C."/>
            <person name="Simmons D."/>
            <person name="Wilczek-Boney K."/>
            <person name="Hale W."/>
            <person name="Jakkamsetti A."/>
            <person name="Pham P."/>
            <person name="Ruth R."/>
            <person name="San Lucas F."/>
            <person name="Warren J."/>
            <person name="Zhang J."/>
            <person name="Zhao Z."/>
            <person name="Zhou C."/>
            <person name="Zhu D."/>
            <person name="Lee S."/>
            <person name="Bess C."/>
            <person name="Blankenburg K."/>
            <person name="Forbes L."/>
            <person name="Fu Q."/>
            <person name="Gubbala S."/>
            <person name="Hirani K."/>
            <person name="Jayaseelan J.C."/>
            <person name="Lara F."/>
            <person name="Munidasa M."/>
            <person name="Palculict T."/>
            <person name="Patil S."/>
            <person name="Pu L.-L."/>
            <person name="Saada N."/>
            <person name="Tang L."/>
            <person name="Weissenberger G."/>
            <person name="Zhu Y."/>
            <person name="Hemphill L."/>
            <person name="Shang Y."/>
            <person name="Youmans B."/>
            <person name="Ayvaz T."/>
            <person name="Ross M."/>
            <person name="Santibanez J."/>
            <person name="Aqrawi P."/>
            <person name="Gross S."/>
            <person name="Joshi V."/>
            <person name="Fowler G."/>
            <person name="Nazareth L."/>
            <person name="Reid J."/>
            <person name="Worley K."/>
            <person name="Petrosino J."/>
            <person name="Highlander S."/>
            <person name="Gibbs R."/>
        </authorList>
    </citation>
    <scope>NUCLEOTIDE SEQUENCE [LARGE SCALE GENOMIC DNA]</scope>
    <source>
        <strain evidence="3 5">ATCC 33926</strain>
    </source>
</reference>
<organism evidence="3 5">
    <name type="scientific">Neisseria macacae ATCC 33926</name>
    <dbReference type="NCBI Taxonomy" id="997348"/>
    <lineage>
        <taxon>Bacteria</taxon>
        <taxon>Pseudomonadati</taxon>
        <taxon>Pseudomonadota</taxon>
        <taxon>Betaproteobacteria</taxon>
        <taxon>Neisseriales</taxon>
        <taxon>Neisseriaceae</taxon>
        <taxon>Neisseria</taxon>
    </lineage>
</organism>
<evidence type="ECO:0000313" key="3">
    <source>
        <dbReference type="EMBL" id="EGQ78490.1"/>
    </source>
</evidence>
<feature type="chain" id="PRO_5041380136" evidence="2">
    <location>
        <begin position="26"/>
        <end position="316"/>
    </location>
</feature>
<feature type="signal peptide" evidence="2">
    <location>
        <begin position="1"/>
        <end position="25"/>
    </location>
</feature>
<evidence type="ECO:0000256" key="2">
    <source>
        <dbReference type="SAM" id="SignalP"/>
    </source>
</evidence>
<evidence type="ECO:0000256" key="1">
    <source>
        <dbReference type="SAM" id="Phobius"/>
    </source>
</evidence>
<dbReference type="InterPro" id="IPR018682">
    <property type="entry name" value="DUF2167_membr"/>
</dbReference>
<keyword evidence="2" id="KW-0732">Signal</keyword>
<dbReference type="Proteomes" id="UP000004982">
    <property type="component" value="Unassembled WGS sequence"/>
</dbReference>
<dbReference type="AlphaFoldDB" id="A0AA36XLV2"/>
<dbReference type="Pfam" id="PF09935">
    <property type="entry name" value="DUF2167"/>
    <property type="match status" value="1"/>
</dbReference>
<evidence type="ECO:0000313" key="4">
    <source>
        <dbReference type="EMBL" id="UNV84818.1"/>
    </source>
</evidence>
<sequence>MMKSNRLACAVLAALLSLQTLPAYAAKPDTASAVEASAPNSKNASTVSEDEIAKQTITGPAVIDLGNQAKLKLPAKMVFIKKDAANSLMEEWGNGTNPDRYGLIIPEQKNKDSAAPWWVDLNFNDSGYIKDDDAKEWDVEGMLKQLKEGSEEQNKERAARNLPELETRGWVEKPQYDAATHRLIWSIDVWEKNKPDQNPAINYNTYQLGREGFIQLTMVTDLNSVDQYKPIARELLGNIEFNEGKRYSDFNAATDKVAEYGLAALVGGLAAKKLGLLALAGALLAKFGKLIAVGVIGAGALFKGLWRKKDKNQSEE</sequence>
<feature type="transmembrane region" description="Helical" evidence="1">
    <location>
        <begin position="274"/>
        <end position="302"/>
    </location>
</feature>
<dbReference type="EMBL" id="AFQE01000009">
    <property type="protein sequence ID" value="EGQ78490.1"/>
    <property type="molecule type" value="Genomic_DNA"/>
</dbReference>